<protein>
    <recommendedName>
        <fullName evidence="2">HIT-type domain-containing protein</fullName>
    </recommendedName>
</protein>
<evidence type="ECO:0000313" key="3">
    <source>
        <dbReference type="EMBL" id="QCC50449.1"/>
    </source>
</evidence>
<evidence type="ECO:0000256" key="1">
    <source>
        <dbReference type="SAM" id="MobiDB-lite"/>
    </source>
</evidence>
<dbReference type="GeneID" id="39846998"/>
<dbReference type="InterPro" id="IPR007529">
    <property type="entry name" value="Znf_HIT"/>
</dbReference>
<gene>
    <name evidence="3" type="ORF">DV733_03995</name>
</gene>
<dbReference type="Pfam" id="PF04438">
    <property type="entry name" value="zf-HIT"/>
    <property type="match status" value="1"/>
</dbReference>
<name>A0A4D6H976_9EURY</name>
<dbReference type="Proteomes" id="UP000296706">
    <property type="component" value="Chromosome"/>
</dbReference>
<dbReference type="RefSeq" id="WP_049993897.1">
    <property type="nucleotide sequence ID" value="NZ_CP031310.1"/>
</dbReference>
<accession>A0A4D6H976</accession>
<feature type="compositionally biased region" description="Acidic residues" evidence="1">
    <location>
        <begin position="55"/>
        <end position="64"/>
    </location>
</feature>
<evidence type="ECO:0000259" key="2">
    <source>
        <dbReference type="Pfam" id="PF04438"/>
    </source>
</evidence>
<feature type="region of interest" description="Disordered" evidence="1">
    <location>
        <begin position="44"/>
        <end position="64"/>
    </location>
</feature>
<reference evidence="3 4" key="1">
    <citation type="journal article" date="2019" name="Nat. Commun.">
        <title>A new type of DNA phosphorothioation-based antiviral system in archaea.</title>
        <authorList>
            <person name="Xiong L."/>
            <person name="Liu S."/>
            <person name="Chen S."/>
            <person name="Xiao Y."/>
            <person name="Zhu B."/>
            <person name="Gao Y."/>
            <person name="Zhang Y."/>
            <person name="Chen B."/>
            <person name="Luo J."/>
            <person name="Deng Z."/>
            <person name="Chen X."/>
            <person name="Wang L."/>
            <person name="Chen S."/>
        </authorList>
    </citation>
    <scope>NUCLEOTIDE SEQUENCE [LARGE SCALE GENOMIC DNA]</scope>
    <source>
        <strain evidence="3 4">CBA1105</strain>
    </source>
</reference>
<dbReference type="EMBL" id="CP031310">
    <property type="protein sequence ID" value="QCC50449.1"/>
    <property type="molecule type" value="Genomic_DNA"/>
</dbReference>
<dbReference type="AlphaFoldDB" id="A0A4D6H976"/>
<feature type="domain" description="HIT-type" evidence="2">
    <location>
        <begin position="5"/>
        <end position="27"/>
    </location>
</feature>
<sequence length="64" mass="7078">MSVTGLCEICENRTAEYSCPQCGAVVCEKHFDEEFGACMRCAPARGPSQEHEPSEGEDFDTFQL</sequence>
<organism evidence="3 4">
    <name type="scientific">Halapricum salinum</name>
    <dbReference type="NCBI Taxonomy" id="1457250"/>
    <lineage>
        <taxon>Archaea</taxon>
        <taxon>Methanobacteriati</taxon>
        <taxon>Methanobacteriota</taxon>
        <taxon>Stenosarchaea group</taxon>
        <taxon>Halobacteria</taxon>
        <taxon>Halobacteriales</taxon>
        <taxon>Haloarculaceae</taxon>
        <taxon>Halapricum</taxon>
    </lineage>
</organism>
<keyword evidence="4" id="KW-1185">Reference proteome</keyword>
<dbReference type="KEGG" id="hsn:DV733_03995"/>
<proteinExistence type="predicted"/>
<evidence type="ECO:0000313" key="4">
    <source>
        <dbReference type="Proteomes" id="UP000296706"/>
    </source>
</evidence>
<dbReference type="OrthoDB" id="70008at2157"/>